<accession>A0A6J5T8K9</accession>
<gene>
    <name evidence="3" type="ORF">UFOVP1065_17</name>
    <name evidence="4" type="ORF">UFOVP1198_219</name>
    <name evidence="5" type="ORF">UFOVP1418_211</name>
    <name evidence="7" type="ORF">UFOVP1524_172</name>
    <name evidence="6" type="ORF">UFOVP1651_172</name>
    <name evidence="1" type="ORF">UFOVP908_150</name>
    <name evidence="2" type="ORF">UFOVP990_219</name>
</gene>
<dbReference type="EMBL" id="LR797021">
    <property type="protein sequence ID" value="CAB4181256.1"/>
    <property type="molecule type" value="Genomic_DNA"/>
</dbReference>
<evidence type="ECO:0000313" key="3">
    <source>
        <dbReference type="EMBL" id="CAB4181256.1"/>
    </source>
</evidence>
<dbReference type="EMBL" id="LR796860">
    <property type="protein sequence ID" value="CAB4170814.1"/>
    <property type="molecule type" value="Genomic_DNA"/>
</dbReference>
<evidence type="ECO:0000313" key="5">
    <source>
        <dbReference type="EMBL" id="CAB4211230.1"/>
    </source>
</evidence>
<reference evidence="6" key="1">
    <citation type="submission" date="2020-05" db="EMBL/GenBank/DDBJ databases">
        <authorList>
            <person name="Chiriac C."/>
            <person name="Salcher M."/>
            <person name="Ghai R."/>
            <person name="Kavagutti S V."/>
        </authorList>
    </citation>
    <scope>NUCLEOTIDE SEQUENCE</scope>
</reference>
<proteinExistence type="predicted"/>
<evidence type="ECO:0000313" key="7">
    <source>
        <dbReference type="EMBL" id="CAB5227794.1"/>
    </source>
</evidence>
<dbReference type="EMBL" id="LR796945">
    <property type="protein sequence ID" value="CAB4177168.1"/>
    <property type="molecule type" value="Genomic_DNA"/>
</dbReference>
<dbReference type="EMBL" id="LR797518">
    <property type="protein sequence ID" value="CAB4222807.1"/>
    <property type="molecule type" value="Genomic_DNA"/>
</dbReference>
<dbReference type="EMBL" id="LR797157">
    <property type="protein sequence ID" value="CAB4190879.1"/>
    <property type="molecule type" value="Genomic_DNA"/>
</dbReference>
<evidence type="ECO:0000313" key="6">
    <source>
        <dbReference type="EMBL" id="CAB4222807.1"/>
    </source>
</evidence>
<evidence type="ECO:0000313" key="2">
    <source>
        <dbReference type="EMBL" id="CAB4177168.1"/>
    </source>
</evidence>
<evidence type="ECO:0000313" key="1">
    <source>
        <dbReference type="EMBL" id="CAB4170814.1"/>
    </source>
</evidence>
<name>A0A6J5T8K9_9CAUD</name>
<dbReference type="EMBL" id="LR798378">
    <property type="protein sequence ID" value="CAB5227794.1"/>
    <property type="molecule type" value="Genomic_DNA"/>
</dbReference>
<organism evidence="6">
    <name type="scientific">uncultured Caudovirales phage</name>
    <dbReference type="NCBI Taxonomy" id="2100421"/>
    <lineage>
        <taxon>Viruses</taxon>
        <taxon>Duplodnaviria</taxon>
        <taxon>Heunggongvirae</taxon>
        <taxon>Uroviricota</taxon>
        <taxon>Caudoviricetes</taxon>
        <taxon>Peduoviridae</taxon>
        <taxon>Maltschvirus</taxon>
        <taxon>Maltschvirus maltsch</taxon>
    </lineage>
</organism>
<dbReference type="EMBL" id="LR797369">
    <property type="protein sequence ID" value="CAB4211230.1"/>
    <property type="molecule type" value="Genomic_DNA"/>
</dbReference>
<protein>
    <submittedName>
        <fullName evidence="6">Uncharacterized protein</fullName>
    </submittedName>
</protein>
<evidence type="ECO:0000313" key="4">
    <source>
        <dbReference type="EMBL" id="CAB4190879.1"/>
    </source>
</evidence>
<sequence>MERIESNVQTGIVSVIQFTPEEASDMLASTASLVLPVVPPAPTLGELQAQLAALTAQMAALANTGN</sequence>